<reference evidence="1 2" key="1">
    <citation type="submission" date="2016-09" db="EMBL/GenBank/DDBJ databases">
        <authorList>
            <person name="Capua I."/>
            <person name="De Benedictis P."/>
            <person name="Joannis T."/>
            <person name="Lombin L.H."/>
            <person name="Cattoli G."/>
        </authorList>
    </citation>
    <scope>NUCLEOTIDE SEQUENCE [LARGE SCALE GENOMIC DNA]</scope>
    <source>
        <strain evidence="1 2">ISLP-3</strain>
    </source>
</reference>
<keyword evidence="2" id="KW-1185">Reference proteome</keyword>
<dbReference type="InterPro" id="IPR037079">
    <property type="entry name" value="AF2212/PG0164-like_sf"/>
</dbReference>
<gene>
    <name evidence="1" type="ORF">SAMN05216410_2441</name>
</gene>
<dbReference type="AlphaFoldDB" id="A0A1G6Q6M8"/>
<dbReference type="Gene3D" id="2.40.30.100">
    <property type="entry name" value="AF2212/PG0164-like"/>
    <property type="match status" value="1"/>
</dbReference>
<dbReference type="InterPro" id="IPR015018">
    <property type="entry name" value="DUF1905"/>
</dbReference>
<proteinExistence type="predicted"/>
<evidence type="ECO:0000313" key="1">
    <source>
        <dbReference type="EMBL" id="SDC87297.1"/>
    </source>
</evidence>
<sequence length="96" mass="10323">MAMLDDPLTLDHEFTAQLQKDGAFDTYLTVPGSVELLGTRKAVKVTGTVDGHHFAATLMPSGSGLHRLPLRAALRKAVGKDAAGDEVRIRLEKRLG</sequence>
<dbReference type="Pfam" id="PF08922">
    <property type="entry name" value="DUF1905"/>
    <property type="match status" value="1"/>
</dbReference>
<evidence type="ECO:0008006" key="3">
    <source>
        <dbReference type="Google" id="ProtNLM"/>
    </source>
</evidence>
<protein>
    <recommendedName>
        <fullName evidence="3">DUF1905 domain-containing protein</fullName>
    </recommendedName>
</protein>
<dbReference type="RefSeq" id="WP_093183564.1">
    <property type="nucleotide sequence ID" value="NZ_FMYH01000004.1"/>
</dbReference>
<accession>A0A1G6Q6M8</accession>
<dbReference type="OrthoDB" id="8246703at2"/>
<name>A0A1G6Q6M8_9MICO</name>
<dbReference type="STRING" id="1814289.SAMN05216410_2441"/>
<evidence type="ECO:0000313" key="2">
    <source>
        <dbReference type="Proteomes" id="UP000199039"/>
    </source>
</evidence>
<dbReference type="EMBL" id="FMYH01000004">
    <property type="protein sequence ID" value="SDC87297.1"/>
    <property type="molecule type" value="Genomic_DNA"/>
</dbReference>
<dbReference type="SUPFAM" id="SSF141694">
    <property type="entry name" value="AF2212/PG0164-like"/>
    <property type="match status" value="1"/>
</dbReference>
<dbReference type="Proteomes" id="UP000199039">
    <property type="component" value="Unassembled WGS sequence"/>
</dbReference>
<organism evidence="1 2">
    <name type="scientific">Sanguibacter gelidistatuariae</name>
    <dbReference type="NCBI Taxonomy" id="1814289"/>
    <lineage>
        <taxon>Bacteria</taxon>
        <taxon>Bacillati</taxon>
        <taxon>Actinomycetota</taxon>
        <taxon>Actinomycetes</taxon>
        <taxon>Micrococcales</taxon>
        <taxon>Sanguibacteraceae</taxon>
        <taxon>Sanguibacter</taxon>
    </lineage>
</organism>